<feature type="compositionally biased region" description="Basic and acidic residues" evidence="6">
    <location>
        <begin position="643"/>
        <end position="654"/>
    </location>
</feature>
<dbReference type="PANTHER" id="PTHR46910:SF23">
    <property type="entry name" value="THIAMINE REPRESSIBLE GENES REGULATORY PROTEIN THI1"/>
    <property type="match status" value="1"/>
</dbReference>
<evidence type="ECO:0000313" key="8">
    <source>
        <dbReference type="EMBL" id="KAL2844122.1"/>
    </source>
</evidence>
<dbReference type="CDD" id="cd00067">
    <property type="entry name" value="GAL4"/>
    <property type="match status" value="1"/>
</dbReference>
<dbReference type="CDD" id="cd12148">
    <property type="entry name" value="fungal_TF_MHR"/>
    <property type="match status" value="1"/>
</dbReference>
<feature type="compositionally biased region" description="Basic residues" evidence="6">
    <location>
        <begin position="9"/>
        <end position="22"/>
    </location>
</feature>
<dbReference type="InterPro" id="IPR036864">
    <property type="entry name" value="Zn2-C6_fun-type_DNA-bd_sf"/>
</dbReference>
<dbReference type="InterPro" id="IPR001138">
    <property type="entry name" value="Zn2Cys6_DnaBD"/>
</dbReference>
<evidence type="ECO:0000256" key="6">
    <source>
        <dbReference type="SAM" id="MobiDB-lite"/>
    </source>
</evidence>
<gene>
    <name evidence="8" type="ORF">BJY01DRAFT_190706</name>
</gene>
<dbReference type="Proteomes" id="UP001610446">
    <property type="component" value="Unassembled WGS sequence"/>
</dbReference>
<evidence type="ECO:0000313" key="9">
    <source>
        <dbReference type="Proteomes" id="UP001610446"/>
    </source>
</evidence>
<keyword evidence="5" id="KW-0539">Nucleus</keyword>
<dbReference type="SUPFAM" id="SSF57701">
    <property type="entry name" value="Zn2/Cys6 DNA-binding domain"/>
    <property type="match status" value="1"/>
</dbReference>
<dbReference type="PROSITE" id="PS00463">
    <property type="entry name" value="ZN2_CY6_FUNGAL_1"/>
    <property type="match status" value="1"/>
</dbReference>
<organism evidence="8 9">
    <name type="scientific">Aspergillus pseudoustus</name>
    <dbReference type="NCBI Taxonomy" id="1810923"/>
    <lineage>
        <taxon>Eukaryota</taxon>
        <taxon>Fungi</taxon>
        <taxon>Dikarya</taxon>
        <taxon>Ascomycota</taxon>
        <taxon>Pezizomycotina</taxon>
        <taxon>Eurotiomycetes</taxon>
        <taxon>Eurotiomycetidae</taxon>
        <taxon>Eurotiales</taxon>
        <taxon>Aspergillaceae</taxon>
        <taxon>Aspergillus</taxon>
        <taxon>Aspergillus subgen. Nidulantes</taxon>
    </lineage>
</organism>
<dbReference type="Pfam" id="PF00172">
    <property type="entry name" value="Zn_clus"/>
    <property type="match status" value="1"/>
</dbReference>
<comment type="caution">
    <text evidence="8">The sequence shown here is derived from an EMBL/GenBank/DDBJ whole genome shotgun (WGS) entry which is preliminary data.</text>
</comment>
<dbReference type="Gene3D" id="4.10.240.10">
    <property type="entry name" value="Zn(2)-C6 fungal-type DNA-binding domain"/>
    <property type="match status" value="1"/>
</dbReference>
<feature type="region of interest" description="Disordered" evidence="6">
    <location>
        <begin position="631"/>
        <end position="672"/>
    </location>
</feature>
<dbReference type="PANTHER" id="PTHR46910">
    <property type="entry name" value="TRANSCRIPTION FACTOR PDR1"/>
    <property type="match status" value="1"/>
</dbReference>
<keyword evidence="9" id="KW-1185">Reference proteome</keyword>
<protein>
    <submittedName>
        <fullName evidence="8">Fungal-specific transcription factor domain-containing protein</fullName>
    </submittedName>
</protein>
<keyword evidence="3" id="KW-0238">DNA-binding</keyword>
<reference evidence="8 9" key="1">
    <citation type="submission" date="2024-07" db="EMBL/GenBank/DDBJ databases">
        <title>Section-level genome sequencing and comparative genomics of Aspergillus sections Usti and Cavernicolus.</title>
        <authorList>
            <consortium name="Lawrence Berkeley National Laboratory"/>
            <person name="Nybo J.L."/>
            <person name="Vesth T.C."/>
            <person name="Theobald S."/>
            <person name="Frisvad J.C."/>
            <person name="Larsen T.O."/>
            <person name="Kjaerboelling I."/>
            <person name="Rothschild-Mancinelli K."/>
            <person name="Lyhne E.K."/>
            <person name="Kogle M.E."/>
            <person name="Barry K."/>
            <person name="Clum A."/>
            <person name="Na H."/>
            <person name="Ledsgaard L."/>
            <person name="Lin J."/>
            <person name="Lipzen A."/>
            <person name="Kuo A."/>
            <person name="Riley R."/>
            <person name="Mondo S."/>
            <person name="Labutti K."/>
            <person name="Haridas S."/>
            <person name="Pangalinan J."/>
            <person name="Salamov A.A."/>
            <person name="Simmons B.A."/>
            <person name="Magnuson J.K."/>
            <person name="Chen J."/>
            <person name="Drula E."/>
            <person name="Henrissat B."/>
            <person name="Wiebenga A."/>
            <person name="Lubbers R.J."/>
            <person name="Gomes A.C."/>
            <person name="Makela M.R."/>
            <person name="Stajich J."/>
            <person name="Grigoriev I.V."/>
            <person name="Mortensen U.H."/>
            <person name="De Vries R.P."/>
            <person name="Baker S.E."/>
            <person name="Andersen M.R."/>
        </authorList>
    </citation>
    <scope>NUCLEOTIDE SEQUENCE [LARGE SCALE GENOMIC DNA]</scope>
    <source>
        <strain evidence="8 9">CBS 123904</strain>
    </source>
</reference>
<keyword evidence="2" id="KW-0805">Transcription regulation</keyword>
<accession>A0ABR4JYN4</accession>
<feature type="region of interest" description="Disordered" evidence="6">
    <location>
        <begin position="1"/>
        <end position="22"/>
    </location>
</feature>
<evidence type="ECO:0000256" key="2">
    <source>
        <dbReference type="ARBA" id="ARBA00023015"/>
    </source>
</evidence>
<dbReference type="SMART" id="SM00066">
    <property type="entry name" value="GAL4"/>
    <property type="match status" value="1"/>
</dbReference>
<sequence>METVPPKAHMGRRLRPKVPKSQRRRVERACTRCRARKRKCHFSRLDVCENCRRGGYSCVLELVDAAAELAGLPYSSHLLDPGLRETENQFRLEHPEVSLQLDHWKTLARLFDHRVGASNDPTYELFPHHKSGTPDFSHHKGNTLLDELPMRAHQGQSESYGFGTFLTSASTTLSQNRRLDLTEDRIGYGFPLDYTLLYNTPKEQYLHDILAGFPTKDEADFIISTFFLYASPNWYCLDETLFRLRVTYLYEHNLDALRIECDFLYLILMVFALGSQFIELRQLPTPLAKAISSTSATGPPGVHFVRSAVKLLAIVLSVPSLESCQGLFLTGLYYLPMSQSCVSYTYLVLSMRVAIGLGLHRNDTGPDLSRKQMEYQHRIFWTLYCTERRLGVTLGYPETIQEKEIKCPLPKFCRDLDSKNDFQGERLISYVNLTMIINRLTQKDKHSWSDYLHDARTAILSWREGIPIEIRSLDSVRLRANAHLHIYYHQVWIYVGRECLIHLVRERLRNKPLPTHGASDDHNRAVEVLTRHCVESASEMINILNILRTQKQLSHFSFTDFHSCVLATIILLLGSILHPSTAILHQVQAAIDTLRFMATGNENAQAGVHLVDSFLIIVNNSLSSLCARQSPGRLSDEEVEENGGEKQQHQRHDPSPSQTQVPTQNSSPFVQTIPVCSPATVPAHIGEAYQRQSPESPDTSLYDRFLAAVTQCSSDDLRFLGISGLFDGDSPQVTGGGN</sequence>
<evidence type="ECO:0000256" key="4">
    <source>
        <dbReference type="ARBA" id="ARBA00023163"/>
    </source>
</evidence>
<evidence type="ECO:0000256" key="3">
    <source>
        <dbReference type="ARBA" id="ARBA00023125"/>
    </source>
</evidence>
<evidence type="ECO:0000259" key="7">
    <source>
        <dbReference type="PROSITE" id="PS50048"/>
    </source>
</evidence>
<dbReference type="SMART" id="SM00906">
    <property type="entry name" value="Fungal_trans"/>
    <property type="match status" value="1"/>
</dbReference>
<name>A0ABR4JYN4_9EURO</name>
<dbReference type="InterPro" id="IPR007219">
    <property type="entry name" value="XnlR_reg_dom"/>
</dbReference>
<dbReference type="InterPro" id="IPR050987">
    <property type="entry name" value="AtrR-like"/>
</dbReference>
<keyword evidence="1" id="KW-0479">Metal-binding</keyword>
<evidence type="ECO:0000256" key="1">
    <source>
        <dbReference type="ARBA" id="ARBA00022723"/>
    </source>
</evidence>
<dbReference type="Pfam" id="PF04082">
    <property type="entry name" value="Fungal_trans"/>
    <property type="match status" value="1"/>
</dbReference>
<evidence type="ECO:0000256" key="5">
    <source>
        <dbReference type="ARBA" id="ARBA00023242"/>
    </source>
</evidence>
<dbReference type="PROSITE" id="PS50048">
    <property type="entry name" value="ZN2_CY6_FUNGAL_2"/>
    <property type="match status" value="1"/>
</dbReference>
<dbReference type="EMBL" id="JBFXLU010000084">
    <property type="protein sequence ID" value="KAL2844122.1"/>
    <property type="molecule type" value="Genomic_DNA"/>
</dbReference>
<feature type="domain" description="Zn(2)-C6 fungal-type" evidence="7">
    <location>
        <begin position="29"/>
        <end position="60"/>
    </location>
</feature>
<keyword evidence="4" id="KW-0804">Transcription</keyword>
<proteinExistence type="predicted"/>
<feature type="compositionally biased region" description="Polar residues" evidence="6">
    <location>
        <begin position="655"/>
        <end position="670"/>
    </location>
</feature>